<keyword evidence="1" id="KW-0732">Signal</keyword>
<dbReference type="InterPro" id="IPR016047">
    <property type="entry name" value="M23ase_b-sheet_dom"/>
</dbReference>
<sequence>MRFLFIVITILSLLNGVDINKEIKSSNERLNIIIQDKTKTTQKLSQVVDNIKKANRDKIIFDRRIDKLAKEKRENRILYKKSKVKLNKYNKLYRDADREIKKRRLEFLSLLSNQFGIVFAMEQLDKNSQKSVIYREIYKYYKAQNIKEIEDLKSQINKWKDKKSEIIKKRKDIQNTMRSIEDKKQEYRVAKNSKTKLLKKLAIDEAIYKKKLERIIDKQGSLRATLANLNILHKKNVANARAEEIRRKRRIRSKVKDHTASTKLSYYKNNVTKYRGVKTISPIRDGKLIKKFGTYTDPIYKIKIFNDSITLKAPRKNSIVKSVLSGKIVYADKSSMLGNVVVISHKNKIHTIYAGLSNITSSIKAGKRVKKGETLGRVRSKLIFQATKNSKHINPMRLIRL</sequence>
<protein>
    <submittedName>
        <fullName evidence="4">Membrane-bound metallopeptidase</fullName>
    </submittedName>
</protein>
<dbReference type="EMBL" id="FRYL01000021">
    <property type="protein sequence ID" value="SHO80879.1"/>
    <property type="molecule type" value="Genomic_DNA"/>
</dbReference>
<dbReference type="CDD" id="cd12797">
    <property type="entry name" value="M23_peptidase"/>
    <property type="match status" value="1"/>
</dbReference>
<evidence type="ECO:0000256" key="1">
    <source>
        <dbReference type="ARBA" id="ARBA00022729"/>
    </source>
</evidence>
<dbReference type="PANTHER" id="PTHR21666">
    <property type="entry name" value="PEPTIDASE-RELATED"/>
    <property type="match status" value="1"/>
</dbReference>
<dbReference type="Pfam" id="PF01551">
    <property type="entry name" value="Peptidase_M23"/>
    <property type="match status" value="1"/>
</dbReference>
<evidence type="ECO:0000259" key="3">
    <source>
        <dbReference type="Pfam" id="PF01551"/>
    </source>
</evidence>
<keyword evidence="2" id="KW-0175">Coiled coil</keyword>
<accession>A0A1W1EJ37</accession>
<dbReference type="GO" id="GO:0004222">
    <property type="term" value="F:metalloendopeptidase activity"/>
    <property type="evidence" value="ECO:0007669"/>
    <property type="project" value="TreeGrafter"/>
</dbReference>
<dbReference type="SUPFAM" id="SSF51261">
    <property type="entry name" value="Duplicated hybrid motif"/>
    <property type="match status" value="1"/>
</dbReference>
<dbReference type="InterPro" id="IPR011055">
    <property type="entry name" value="Dup_hybrid_motif"/>
</dbReference>
<name>A0A1W1EJ37_9ZZZZ</name>
<feature type="domain" description="M23ase beta-sheet core" evidence="3">
    <location>
        <begin position="307"/>
        <end position="395"/>
    </location>
</feature>
<dbReference type="PANTHER" id="PTHR21666:SF289">
    <property type="entry name" value="L-ALA--D-GLU ENDOPEPTIDASE"/>
    <property type="match status" value="1"/>
</dbReference>
<evidence type="ECO:0000256" key="2">
    <source>
        <dbReference type="SAM" id="Coils"/>
    </source>
</evidence>
<dbReference type="AlphaFoldDB" id="A0A1W1EJ37"/>
<organism evidence="4">
    <name type="scientific">hydrothermal vent metagenome</name>
    <dbReference type="NCBI Taxonomy" id="652676"/>
    <lineage>
        <taxon>unclassified sequences</taxon>
        <taxon>metagenomes</taxon>
        <taxon>ecological metagenomes</taxon>
    </lineage>
</organism>
<dbReference type="Gene3D" id="2.70.70.10">
    <property type="entry name" value="Glucose Permease (Domain IIA)"/>
    <property type="match status" value="1"/>
</dbReference>
<dbReference type="InterPro" id="IPR050570">
    <property type="entry name" value="Cell_wall_metabolism_enzyme"/>
</dbReference>
<reference evidence="4" key="1">
    <citation type="submission" date="2016-10" db="EMBL/GenBank/DDBJ databases">
        <authorList>
            <person name="de Groot N.N."/>
        </authorList>
    </citation>
    <scope>NUCLEOTIDE SEQUENCE</scope>
</reference>
<feature type="coiled-coil region" evidence="2">
    <location>
        <begin position="142"/>
        <end position="200"/>
    </location>
</feature>
<gene>
    <name evidence="4" type="ORF">MNB_SV-15-529</name>
</gene>
<evidence type="ECO:0000313" key="4">
    <source>
        <dbReference type="EMBL" id="SHO80879.1"/>
    </source>
</evidence>
<proteinExistence type="predicted"/>